<comment type="caution">
    <text evidence="5">The sequence shown here is derived from an EMBL/GenBank/DDBJ whole genome shotgun (WGS) entry which is preliminary data.</text>
</comment>
<evidence type="ECO:0000313" key="5">
    <source>
        <dbReference type="EMBL" id="PWA94414.1"/>
    </source>
</evidence>
<sequence length="160" mass="18095">MDDSDLVELCLKRLYPTLSLRREVPGILRVCGLLESDLGFASLYSFVNRLLLLCTALTIFGSSDTVIYESFDEAFQGRWIVSENDDYLGVWKHSKSEGHDDYGLLVSEKARKYAIVHELDKPLNLKDTTTILQFEARFQNGLECGGAFKIPSSTKHELEP</sequence>
<dbReference type="GO" id="GO:0005789">
    <property type="term" value="C:endoplasmic reticulum membrane"/>
    <property type="evidence" value="ECO:0007669"/>
    <property type="project" value="TreeGrafter"/>
</dbReference>
<evidence type="ECO:0000256" key="2">
    <source>
        <dbReference type="ARBA" id="ARBA00010983"/>
    </source>
</evidence>
<dbReference type="GO" id="GO:0036503">
    <property type="term" value="P:ERAD pathway"/>
    <property type="evidence" value="ECO:0007669"/>
    <property type="project" value="TreeGrafter"/>
</dbReference>
<dbReference type="GO" id="GO:0005509">
    <property type="term" value="F:calcium ion binding"/>
    <property type="evidence" value="ECO:0007669"/>
    <property type="project" value="InterPro"/>
</dbReference>
<evidence type="ECO:0000256" key="4">
    <source>
        <dbReference type="RuleBase" id="RU362126"/>
    </source>
</evidence>
<dbReference type="GO" id="GO:0006457">
    <property type="term" value="P:protein folding"/>
    <property type="evidence" value="ECO:0007669"/>
    <property type="project" value="InterPro"/>
</dbReference>
<dbReference type="InterPro" id="IPR013320">
    <property type="entry name" value="ConA-like_dom_sf"/>
</dbReference>
<dbReference type="PANTHER" id="PTHR11073:SF1">
    <property type="entry name" value="CALNEXIN 14D-RELATED"/>
    <property type="match status" value="1"/>
</dbReference>
<organism evidence="5 6">
    <name type="scientific">Artemisia annua</name>
    <name type="common">Sweet wormwood</name>
    <dbReference type="NCBI Taxonomy" id="35608"/>
    <lineage>
        <taxon>Eukaryota</taxon>
        <taxon>Viridiplantae</taxon>
        <taxon>Streptophyta</taxon>
        <taxon>Embryophyta</taxon>
        <taxon>Tracheophyta</taxon>
        <taxon>Spermatophyta</taxon>
        <taxon>Magnoliopsida</taxon>
        <taxon>eudicotyledons</taxon>
        <taxon>Gunneridae</taxon>
        <taxon>Pentapetalae</taxon>
        <taxon>asterids</taxon>
        <taxon>campanulids</taxon>
        <taxon>Asterales</taxon>
        <taxon>Asteraceae</taxon>
        <taxon>Asteroideae</taxon>
        <taxon>Anthemideae</taxon>
        <taxon>Artemisiinae</taxon>
        <taxon>Artemisia</taxon>
    </lineage>
</organism>
<protein>
    <recommendedName>
        <fullName evidence="7">Calnexin</fullName>
    </recommendedName>
</protein>
<reference evidence="5 6" key="1">
    <citation type="journal article" date="2018" name="Mol. Plant">
        <title>The genome of Artemisia annua provides insight into the evolution of Asteraceae family and artemisinin biosynthesis.</title>
        <authorList>
            <person name="Shen Q."/>
            <person name="Zhang L."/>
            <person name="Liao Z."/>
            <person name="Wang S."/>
            <person name="Yan T."/>
            <person name="Shi P."/>
            <person name="Liu M."/>
            <person name="Fu X."/>
            <person name="Pan Q."/>
            <person name="Wang Y."/>
            <person name="Lv Z."/>
            <person name="Lu X."/>
            <person name="Zhang F."/>
            <person name="Jiang W."/>
            <person name="Ma Y."/>
            <person name="Chen M."/>
            <person name="Hao X."/>
            <person name="Li L."/>
            <person name="Tang Y."/>
            <person name="Lv G."/>
            <person name="Zhou Y."/>
            <person name="Sun X."/>
            <person name="Brodelius P.E."/>
            <person name="Rose J.K.C."/>
            <person name="Tang K."/>
        </authorList>
    </citation>
    <scope>NUCLEOTIDE SEQUENCE [LARGE SCALE GENOMIC DNA]</scope>
    <source>
        <strain evidence="6">cv. Huhao1</strain>
        <tissue evidence="5">Leaf</tissue>
    </source>
</reference>
<name>A0A2U1Q8S7_ARTAN</name>
<dbReference type="STRING" id="35608.A0A2U1Q8S7"/>
<evidence type="ECO:0000256" key="3">
    <source>
        <dbReference type="ARBA" id="ARBA00022824"/>
    </source>
</evidence>
<gene>
    <name evidence="5" type="ORF">CTI12_AA061980</name>
</gene>
<evidence type="ECO:0000313" key="6">
    <source>
        <dbReference type="Proteomes" id="UP000245207"/>
    </source>
</evidence>
<evidence type="ECO:0000256" key="1">
    <source>
        <dbReference type="ARBA" id="ARBA00004240"/>
    </source>
</evidence>
<dbReference type="InterPro" id="IPR001580">
    <property type="entry name" value="Calret/calnex"/>
</dbReference>
<comment type="similarity">
    <text evidence="2 4">Belongs to the calreticulin family.</text>
</comment>
<dbReference type="AlphaFoldDB" id="A0A2U1Q8S7"/>
<proteinExistence type="inferred from homology"/>
<keyword evidence="3 4" id="KW-0256">Endoplasmic reticulum</keyword>
<comment type="subcellular location">
    <subcellularLocation>
        <location evidence="1">Endoplasmic reticulum</location>
    </subcellularLocation>
</comment>
<accession>A0A2U1Q8S7</accession>
<dbReference type="Proteomes" id="UP000245207">
    <property type="component" value="Unassembled WGS sequence"/>
</dbReference>
<dbReference type="GO" id="GO:0051082">
    <property type="term" value="F:unfolded protein binding"/>
    <property type="evidence" value="ECO:0007669"/>
    <property type="project" value="InterPro"/>
</dbReference>
<dbReference type="Pfam" id="PF00262">
    <property type="entry name" value="Calreticulin"/>
    <property type="match status" value="1"/>
</dbReference>
<keyword evidence="6" id="KW-1185">Reference proteome</keyword>
<keyword evidence="4" id="KW-0143">Chaperone</keyword>
<dbReference type="PANTHER" id="PTHR11073">
    <property type="entry name" value="CALRETICULIN AND CALNEXIN"/>
    <property type="match status" value="1"/>
</dbReference>
<dbReference type="EMBL" id="PKPP01000316">
    <property type="protein sequence ID" value="PWA94414.1"/>
    <property type="molecule type" value="Genomic_DNA"/>
</dbReference>
<dbReference type="SUPFAM" id="SSF49899">
    <property type="entry name" value="Concanavalin A-like lectins/glucanases"/>
    <property type="match status" value="1"/>
</dbReference>
<dbReference type="OrthoDB" id="1805256at2759"/>
<dbReference type="Gene3D" id="2.60.120.200">
    <property type="match status" value="1"/>
</dbReference>
<evidence type="ECO:0008006" key="7">
    <source>
        <dbReference type="Google" id="ProtNLM"/>
    </source>
</evidence>